<keyword evidence="3" id="KW-1185">Reference proteome</keyword>
<evidence type="ECO:0000259" key="1">
    <source>
        <dbReference type="Pfam" id="PF13785"/>
    </source>
</evidence>
<dbReference type="STRING" id="984262.SGRA_3693"/>
<dbReference type="KEGG" id="sgn:SGRA_3693"/>
<gene>
    <name evidence="2" type="ordered locus">SGRA_3693</name>
</gene>
<accession>H6L6Y4</accession>
<evidence type="ECO:0000313" key="3">
    <source>
        <dbReference type="Proteomes" id="UP000007519"/>
    </source>
</evidence>
<feature type="domain" description="DUF4178" evidence="1">
    <location>
        <begin position="28"/>
        <end position="172"/>
    </location>
</feature>
<sequence>MFGFFRRKKKKEEPHYDPTNLRITDLRKGWFVDYDFQTWEAIEEYEYDWGNQDFSYEFLLDNGSGQQLFLSIEEDDGLNCVIFEKMRFSTLPQADEIEAAVKSNGKPPRQLQVNGIRYYFDGEYPGFWRNIKASKSQEFMLWDYWDDSDEKCLNIEQWDDNTFEAALGTWKPEHAFSNLTPREQA</sequence>
<dbReference type="AlphaFoldDB" id="H6L6Y4"/>
<reference evidence="2 3" key="1">
    <citation type="journal article" date="2012" name="Stand. Genomic Sci.">
        <title>Complete genome sequencing and analysis of Saprospira grandis str. Lewin, a predatory marine bacterium.</title>
        <authorList>
            <person name="Saw J.H."/>
            <person name="Yuryev A."/>
            <person name="Kanbe M."/>
            <person name="Hou S."/>
            <person name="Young A.G."/>
            <person name="Aizawa S."/>
            <person name="Alam M."/>
        </authorList>
    </citation>
    <scope>NUCLEOTIDE SEQUENCE [LARGE SCALE GENOMIC DNA]</scope>
    <source>
        <strain evidence="2 3">Lewin</strain>
    </source>
</reference>
<dbReference type="RefSeq" id="WP_015694004.1">
    <property type="nucleotide sequence ID" value="NC_016940.1"/>
</dbReference>
<organism evidence="2 3">
    <name type="scientific">Saprospira grandis (strain Lewin)</name>
    <dbReference type="NCBI Taxonomy" id="984262"/>
    <lineage>
        <taxon>Bacteria</taxon>
        <taxon>Pseudomonadati</taxon>
        <taxon>Bacteroidota</taxon>
        <taxon>Saprospiria</taxon>
        <taxon>Saprospirales</taxon>
        <taxon>Saprospiraceae</taxon>
        <taxon>Saprospira</taxon>
    </lineage>
</organism>
<proteinExistence type="predicted"/>
<dbReference type="InterPro" id="IPR025235">
    <property type="entry name" value="DUF4178"/>
</dbReference>
<evidence type="ECO:0000313" key="2">
    <source>
        <dbReference type="EMBL" id="AFC26414.1"/>
    </source>
</evidence>
<dbReference type="HOGENOM" id="CLU_121857_0_0_10"/>
<dbReference type="Proteomes" id="UP000007519">
    <property type="component" value="Chromosome"/>
</dbReference>
<protein>
    <recommendedName>
        <fullName evidence="1">DUF4178 domain-containing protein</fullName>
    </recommendedName>
</protein>
<dbReference type="OrthoDB" id="5502786at2"/>
<dbReference type="Pfam" id="PF13785">
    <property type="entry name" value="DUF4178"/>
    <property type="match status" value="1"/>
</dbReference>
<name>H6L6Y4_SAPGL</name>
<dbReference type="eggNOG" id="ENOG5032RZV">
    <property type="taxonomic scope" value="Bacteria"/>
</dbReference>
<dbReference type="EMBL" id="CP002831">
    <property type="protein sequence ID" value="AFC26414.1"/>
    <property type="molecule type" value="Genomic_DNA"/>
</dbReference>